<evidence type="ECO:0000256" key="4">
    <source>
        <dbReference type="ARBA" id="ARBA00022737"/>
    </source>
</evidence>
<reference evidence="9 10" key="1">
    <citation type="submission" date="2020-08" db="EMBL/GenBank/DDBJ databases">
        <title>Novel species isolated from subtropical streams in China.</title>
        <authorList>
            <person name="Lu H."/>
        </authorList>
    </citation>
    <scope>NUCLEOTIDE SEQUENCE [LARGE SCALE GENOMIC DNA]</scope>
    <source>
        <strain evidence="9 10">NL8W</strain>
    </source>
</reference>
<dbReference type="CDD" id="cd09136">
    <property type="entry name" value="PLDc_PSS_G_neg_2"/>
    <property type="match status" value="1"/>
</dbReference>
<evidence type="ECO:0000256" key="5">
    <source>
        <dbReference type="ARBA" id="ARBA00023098"/>
    </source>
</evidence>
<accession>A0ABR6Z8B5</accession>
<sequence length="449" mass="51282">MRLFKSASDLTHLNGIPLQADTVQTLLSAADYRNTLLAKIAAARHRIYLCSLYLQNDEAGAEILQALYAAKAARPELDIAVLVDWHRAQRGLIGAAKSGGNAAWYQEASKANAYAVPLYGIPVQTRELFGVLHLKGFVIDDEVIYSGASLNNVYLHKQDKYRHDRYLLIHNKVLANCMVQFIREHLLSAAAVHRLDMPEIPATRSIRREIKQFRSKLKSARYDCNMAEQEYDRHRLSVTPLVGVGKNNPLNKVICQLLSASKTQITICTPYFNFPLAVTREINRALKRGVRICVIVGDKTANDFFIPPEQPFKVIAALPYLYEVNLRRFAKSHQADISSGQLQLRLWKDDDNTYHLKGMWIDQEYALMTGNNLNPRAFRLDLENALLIHDPQHELRQQRQDELNSIMEKTAVITHYRELEKNIDYPDPVRKLLGRLSGTRLDRLAYRVL</sequence>
<dbReference type="PROSITE" id="PS50035">
    <property type="entry name" value="PLD"/>
    <property type="match status" value="2"/>
</dbReference>
<dbReference type="PIRSF" id="PIRSF000850">
    <property type="entry name" value="Phospholipase_D_PSS"/>
    <property type="match status" value="1"/>
</dbReference>
<gene>
    <name evidence="9" type="primary">pssA</name>
    <name evidence="9" type="ORF">H8L47_09540</name>
</gene>
<keyword evidence="10" id="KW-1185">Reference proteome</keyword>
<dbReference type="NCBIfam" id="NF006946">
    <property type="entry name" value="PRK09428.1"/>
    <property type="match status" value="1"/>
</dbReference>
<feature type="domain" description="PLD phosphodiesterase" evidence="8">
    <location>
        <begin position="128"/>
        <end position="154"/>
    </location>
</feature>
<proteinExistence type="inferred from homology"/>
<name>A0ABR6Z8B5_9BURK</name>
<dbReference type="InterPro" id="IPR001736">
    <property type="entry name" value="PLipase_D/transphosphatidylase"/>
</dbReference>
<protein>
    <submittedName>
        <fullName evidence="9">CDP-diacylglycerol--serine O-phosphatidyltransferase</fullName>
        <ecNumber evidence="9">2.7.8.8</ecNumber>
    </submittedName>
</protein>
<evidence type="ECO:0000256" key="7">
    <source>
        <dbReference type="ARBA" id="ARBA00023264"/>
    </source>
</evidence>
<dbReference type="InterPro" id="IPR016270">
    <property type="entry name" value="PGS1"/>
</dbReference>
<dbReference type="Pfam" id="PF13091">
    <property type="entry name" value="PLDc_2"/>
    <property type="match status" value="2"/>
</dbReference>
<dbReference type="Gene3D" id="3.30.870.10">
    <property type="entry name" value="Endonuclease Chain A"/>
    <property type="match status" value="2"/>
</dbReference>
<dbReference type="Proteomes" id="UP000646911">
    <property type="component" value="Unassembled WGS sequence"/>
</dbReference>
<evidence type="ECO:0000256" key="6">
    <source>
        <dbReference type="ARBA" id="ARBA00023209"/>
    </source>
</evidence>
<dbReference type="PANTHER" id="PTHR12586:SF1">
    <property type="entry name" value="CDP-DIACYLGLYCEROL--GLYCEROL-3-PHOSPHATE 3-PHOSPHATIDYLTRANSFERASE, MITOCHONDRIAL"/>
    <property type="match status" value="1"/>
</dbReference>
<comment type="similarity">
    <text evidence="1">Belongs to the CDP-alcohol phosphatidyltransferase class-II family.</text>
</comment>
<dbReference type="EC" id="2.7.8.8" evidence="9"/>
<evidence type="ECO:0000256" key="2">
    <source>
        <dbReference type="ARBA" id="ARBA00022516"/>
    </source>
</evidence>
<keyword evidence="4" id="KW-0677">Repeat</keyword>
<keyword evidence="2" id="KW-0444">Lipid biosynthesis</keyword>
<evidence type="ECO:0000313" key="9">
    <source>
        <dbReference type="EMBL" id="MBC3907811.1"/>
    </source>
</evidence>
<evidence type="ECO:0000256" key="1">
    <source>
        <dbReference type="ARBA" id="ARBA00010682"/>
    </source>
</evidence>
<keyword evidence="3 9" id="KW-0808">Transferase</keyword>
<dbReference type="SMART" id="SM00155">
    <property type="entry name" value="PLDc"/>
    <property type="match status" value="2"/>
</dbReference>
<comment type="caution">
    <text evidence="9">The sequence shown here is derived from an EMBL/GenBank/DDBJ whole genome shotgun (WGS) entry which is preliminary data.</text>
</comment>
<keyword evidence="6" id="KW-0594">Phospholipid biosynthesis</keyword>
<dbReference type="InterPro" id="IPR025202">
    <property type="entry name" value="PLD-like_dom"/>
</dbReference>
<evidence type="ECO:0000256" key="3">
    <source>
        <dbReference type="ARBA" id="ARBA00022679"/>
    </source>
</evidence>
<dbReference type="PANTHER" id="PTHR12586">
    <property type="entry name" value="CDP-DIACYLGLYCEROL--SERINE O-PHOSPHATIDYLTRANSFERASE"/>
    <property type="match status" value="1"/>
</dbReference>
<dbReference type="SUPFAM" id="SSF56024">
    <property type="entry name" value="Phospholipase D/nuclease"/>
    <property type="match status" value="2"/>
</dbReference>
<dbReference type="GO" id="GO:0003882">
    <property type="term" value="F:CDP-diacylglycerol-serine O-phosphatidyltransferase activity"/>
    <property type="evidence" value="ECO:0007669"/>
    <property type="project" value="UniProtKB-EC"/>
</dbReference>
<dbReference type="EMBL" id="JACOFX010000003">
    <property type="protein sequence ID" value="MBC3907811.1"/>
    <property type="molecule type" value="Genomic_DNA"/>
</dbReference>
<evidence type="ECO:0000313" key="10">
    <source>
        <dbReference type="Proteomes" id="UP000646911"/>
    </source>
</evidence>
<organism evidence="9 10">
    <name type="scientific">Undibacterium umbellatum</name>
    <dbReference type="NCBI Taxonomy" id="2762300"/>
    <lineage>
        <taxon>Bacteria</taxon>
        <taxon>Pseudomonadati</taxon>
        <taxon>Pseudomonadota</taxon>
        <taxon>Betaproteobacteria</taxon>
        <taxon>Burkholderiales</taxon>
        <taxon>Oxalobacteraceae</taxon>
        <taxon>Undibacterium</taxon>
    </lineage>
</organism>
<dbReference type="CDD" id="cd09134">
    <property type="entry name" value="PLDc_PSS_G_neg_1"/>
    <property type="match status" value="1"/>
</dbReference>
<keyword evidence="5" id="KW-0443">Lipid metabolism</keyword>
<keyword evidence="7" id="KW-1208">Phospholipid metabolism</keyword>
<evidence type="ECO:0000259" key="8">
    <source>
        <dbReference type="PROSITE" id="PS50035"/>
    </source>
</evidence>
<feature type="domain" description="PLD phosphodiesterase" evidence="8">
    <location>
        <begin position="350"/>
        <end position="377"/>
    </location>
</feature>
<dbReference type="RefSeq" id="WP_186953353.1">
    <property type="nucleotide sequence ID" value="NZ_JACOFX010000003.1"/>
</dbReference>